<feature type="non-terminal residue" evidence="1">
    <location>
        <position position="319"/>
    </location>
</feature>
<reference evidence="1" key="1">
    <citation type="journal article" date="2014" name="Front. Microbiol.">
        <title>High frequency of phylogenetically diverse reductive dehalogenase-homologous genes in deep subseafloor sedimentary metagenomes.</title>
        <authorList>
            <person name="Kawai M."/>
            <person name="Futagami T."/>
            <person name="Toyoda A."/>
            <person name="Takaki Y."/>
            <person name="Nishi S."/>
            <person name="Hori S."/>
            <person name="Arai W."/>
            <person name="Tsubouchi T."/>
            <person name="Morono Y."/>
            <person name="Uchiyama I."/>
            <person name="Ito T."/>
            <person name="Fujiyama A."/>
            <person name="Inagaki F."/>
            <person name="Takami H."/>
        </authorList>
    </citation>
    <scope>NUCLEOTIDE SEQUENCE</scope>
    <source>
        <strain evidence="1">Expedition CK06-06</strain>
    </source>
</reference>
<evidence type="ECO:0000313" key="1">
    <source>
        <dbReference type="EMBL" id="GAI77700.1"/>
    </source>
</evidence>
<sequence length="319" mass="35596">KVVAGEDYQYDYLEMLGELAWILWNSGYPMKSCAAMHAIVHQLVKADDIENPRYKETFLKTGHVLGWLGGVAYKGEPPSITVGGEEYMTPYPGIFCYRAPRMAELSYIPGKNSFLLSQIAMMASGVGQLKLARKAYLLASETATQEGLLVYATIMELELSSLNSYIGDYGSAFASLLAGIIGIPLIKRGSLEAKDNPMEVWGSLPVEEKIAIEDFHIYHLVILPAFAGLLKYRNNKELCLQMVNKIQEAMGSVQENLLTYDRSVSIINNMRLAFDAKDQQQNISDILRTLKPDDHYERLILYIALASQPNARPEDIANT</sequence>
<dbReference type="EMBL" id="BARW01009219">
    <property type="protein sequence ID" value="GAI77700.1"/>
    <property type="molecule type" value="Genomic_DNA"/>
</dbReference>
<dbReference type="AlphaFoldDB" id="X1SQS1"/>
<accession>X1SQS1</accession>
<feature type="non-terminal residue" evidence="1">
    <location>
        <position position="1"/>
    </location>
</feature>
<protein>
    <submittedName>
        <fullName evidence="1">Uncharacterized protein</fullName>
    </submittedName>
</protein>
<name>X1SQS1_9ZZZZ</name>
<comment type="caution">
    <text evidence="1">The sequence shown here is derived from an EMBL/GenBank/DDBJ whole genome shotgun (WGS) entry which is preliminary data.</text>
</comment>
<proteinExistence type="predicted"/>
<gene>
    <name evidence="1" type="ORF">S12H4_18621</name>
</gene>
<organism evidence="1">
    <name type="scientific">marine sediment metagenome</name>
    <dbReference type="NCBI Taxonomy" id="412755"/>
    <lineage>
        <taxon>unclassified sequences</taxon>
        <taxon>metagenomes</taxon>
        <taxon>ecological metagenomes</taxon>
    </lineage>
</organism>